<evidence type="ECO:0000256" key="5">
    <source>
        <dbReference type="ARBA" id="ARBA00023136"/>
    </source>
</evidence>
<sequence>MTLALGRLGTAHVIVFVLTAAAPLAVVAGVVPVGWAVTGIVGLPLAFVLVAIVLGLFCVGYVAMARRVRNAGVFYSYVARGVGRPVGVGAALVALAAYGAIQVCTYGAIGPATAGLLRDTLGVPLPWWLCSLAAWAFVATMGVLRIDLNGRILAGFLVAEIVLLVVLVGVDLTHPYGGQLSVATLTPQSLTGAGMGVAFAIVATAFIGFEGAPVFSEETHRRSVPAATYLALPLMTVLYAGSAWAMSVAIGPANLHAAARRHGTDLPFVAGHVGGGLIVDIGQTLFVSSLIAAALSYHNTVARYAFALGRERVLPAWLGRTSARTGTPKYASLAQSAIGLAVIAGYAASGADPLVRLFYWLSISGAFGVLLLVAATSVSVVGFLGAHPAGESRWQRIVAPSLASAGLAVIAYLILAHCDQLLGVPAGSPLCWAFPASYAVLALTGVGWALYLRRARPHVYAAIGLGAPTPAAHLATV</sequence>
<keyword evidence="4 6" id="KW-1133">Transmembrane helix</keyword>
<gene>
    <name evidence="7" type="ORF">Pme01_29330</name>
</gene>
<evidence type="ECO:0000256" key="2">
    <source>
        <dbReference type="ARBA" id="ARBA00022475"/>
    </source>
</evidence>
<feature type="transmembrane region" description="Helical" evidence="6">
    <location>
        <begin position="357"/>
        <end position="385"/>
    </location>
</feature>
<feature type="transmembrane region" description="Helical" evidence="6">
    <location>
        <begin position="330"/>
        <end position="351"/>
    </location>
</feature>
<reference evidence="7" key="1">
    <citation type="submission" date="2021-01" db="EMBL/GenBank/DDBJ databases">
        <title>Whole genome shotgun sequence of Planosporangium mesophilum NBRC 109066.</title>
        <authorList>
            <person name="Komaki H."/>
            <person name="Tamura T."/>
        </authorList>
    </citation>
    <scope>NUCLEOTIDE SEQUENCE</scope>
    <source>
        <strain evidence="7">NBRC 109066</strain>
    </source>
</reference>
<evidence type="ECO:0000313" key="8">
    <source>
        <dbReference type="Proteomes" id="UP000599074"/>
    </source>
</evidence>
<organism evidence="7 8">
    <name type="scientific">Planosporangium mesophilum</name>
    <dbReference type="NCBI Taxonomy" id="689768"/>
    <lineage>
        <taxon>Bacteria</taxon>
        <taxon>Bacillati</taxon>
        <taxon>Actinomycetota</taxon>
        <taxon>Actinomycetes</taxon>
        <taxon>Micromonosporales</taxon>
        <taxon>Micromonosporaceae</taxon>
        <taxon>Planosporangium</taxon>
    </lineage>
</organism>
<dbReference type="AlphaFoldDB" id="A0A8J3TDA3"/>
<evidence type="ECO:0000256" key="4">
    <source>
        <dbReference type="ARBA" id="ARBA00022989"/>
    </source>
</evidence>
<feature type="transmembrane region" description="Helical" evidence="6">
    <location>
        <begin position="230"/>
        <end position="253"/>
    </location>
</feature>
<dbReference type="Proteomes" id="UP000599074">
    <property type="component" value="Unassembled WGS sequence"/>
</dbReference>
<feature type="transmembrane region" description="Helical" evidence="6">
    <location>
        <begin position="43"/>
        <end position="65"/>
    </location>
</feature>
<dbReference type="GO" id="GO:0005886">
    <property type="term" value="C:plasma membrane"/>
    <property type="evidence" value="ECO:0007669"/>
    <property type="project" value="UniProtKB-SubCell"/>
</dbReference>
<protein>
    <submittedName>
        <fullName evidence="7">Amino acid permease</fullName>
    </submittedName>
</protein>
<feature type="transmembrane region" description="Helical" evidence="6">
    <location>
        <begin position="125"/>
        <end position="144"/>
    </location>
</feature>
<feature type="transmembrane region" description="Helical" evidence="6">
    <location>
        <begin position="190"/>
        <end position="209"/>
    </location>
</feature>
<evidence type="ECO:0000313" key="7">
    <source>
        <dbReference type="EMBL" id="GII23336.1"/>
    </source>
</evidence>
<keyword evidence="3 6" id="KW-0812">Transmembrane</keyword>
<dbReference type="GO" id="GO:0022857">
    <property type="term" value="F:transmembrane transporter activity"/>
    <property type="evidence" value="ECO:0007669"/>
    <property type="project" value="InterPro"/>
</dbReference>
<name>A0A8J3TDA3_9ACTN</name>
<dbReference type="PANTHER" id="PTHR42770:SF16">
    <property type="entry name" value="AMINO ACID PERMEASE"/>
    <property type="match status" value="1"/>
</dbReference>
<feature type="transmembrane region" description="Helical" evidence="6">
    <location>
        <begin position="435"/>
        <end position="452"/>
    </location>
</feature>
<dbReference type="EMBL" id="BOON01000028">
    <property type="protein sequence ID" value="GII23336.1"/>
    <property type="molecule type" value="Genomic_DNA"/>
</dbReference>
<dbReference type="InterPro" id="IPR050367">
    <property type="entry name" value="APC_superfamily"/>
</dbReference>
<feature type="transmembrane region" description="Helical" evidence="6">
    <location>
        <begin position="151"/>
        <end position="170"/>
    </location>
</feature>
<keyword evidence="2" id="KW-1003">Cell membrane</keyword>
<proteinExistence type="predicted"/>
<dbReference type="Gene3D" id="1.20.1740.10">
    <property type="entry name" value="Amino acid/polyamine transporter I"/>
    <property type="match status" value="1"/>
</dbReference>
<keyword evidence="5 6" id="KW-0472">Membrane</keyword>
<comment type="subcellular location">
    <subcellularLocation>
        <location evidence="1">Cell membrane</location>
        <topology evidence="1">Multi-pass membrane protein</topology>
    </subcellularLocation>
</comment>
<evidence type="ECO:0000256" key="3">
    <source>
        <dbReference type="ARBA" id="ARBA00022692"/>
    </source>
</evidence>
<dbReference type="InterPro" id="IPR002293">
    <property type="entry name" value="AA/rel_permease1"/>
</dbReference>
<dbReference type="RefSeq" id="WP_168115965.1">
    <property type="nucleotide sequence ID" value="NZ_BOON01000028.1"/>
</dbReference>
<evidence type="ECO:0000256" key="1">
    <source>
        <dbReference type="ARBA" id="ARBA00004651"/>
    </source>
</evidence>
<comment type="caution">
    <text evidence="7">The sequence shown here is derived from an EMBL/GenBank/DDBJ whole genome shotgun (WGS) entry which is preliminary data.</text>
</comment>
<dbReference type="PIRSF" id="PIRSF006060">
    <property type="entry name" value="AA_transporter"/>
    <property type="match status" value="1"/>
</dbReference>
<evidence type="ECO:0000256" key="6">
    <source>
        <dbReference type="SAM" id="Phobius"/>
    </source>
</evidence>
<feature type="transmembrane region" description="Helical" evidence="6">
    <location>
        <begin position="397"/>
        <end position="415"/>
    </location>
</feature>
<feature type="transmembrane region" description="Helical" evidence="6">
    <location>
        <begin position="273"/>
        <end position="295"/>
    </location>
</feature>
<feature type="transmembrane region" description="Helical" evidence="6">
    <location>
        <begin position="86"/>
        <end position="109"/>
    </location>
</feature>
<keyword evidence="8" id="KW-1185">Reference proteome</keyword>
<accession>A0A8J3TDA3</accession>
<dbReference type="PANTHER" id="PTHR42770">
    <property type="entry name" value="AMINO ACID TRANSPORTER-RELATED"/>
    <property type="match status" value="1"/>
</dbReference>
<dbReference type="Pfam" id="PF13520">
    <property type="entry name" value="AA_permease_2"/>
    <property type="match status" value="1"/>
</dbReference>
<feature type="transmembrane region" description="Helical" evidence="6">
    <location>
        <begin position="12"/>
        <end position="37"/>
    </location>
</feature>